<dbReference type="InterPro" id="IPR000182">
    <property type="entry name" value="GNAT_dom"/>
</dbReference>
<dbReference type="InterPro" id="IPR045039">
    <property type="entry name" value="NSI-like"/>
</dbReference>
<feature type="domain" description="N-acetyltransferase" evidence="3">
    <location>
        <begin position="4"/>
        <end position="136"/>
    </location>
</feature>
<dbReference type="PANTHER" id="PTHR43626">
    <property type="entry name" value="ACYL-COA N-ACYLTRANSFERASE"/>
    <property type="match status" value="1"/>
</dbReference>
<comment type="caution">
    <text evidence="4">The sequence shown here is derived from an EMBL/GenBank/DDBJ whole genome shotgun (WGS) entry which is preliminary data.</text>
</comment>
<keyword evidence="2" id="KW-0012">Acyltransferase</keyword>
<dbReference type="Proteomes" id="UP000629098">
    <property type="component" value="Unassembled WGS sequence"/>
</dbReference>
<evidence type="ECO:0000313" key="4">
    <source>
        <dbReference type="EMBL" id="MBD2776580.1"/>
    </source>
</evidence>
<organism evidence="4 5">
    <name type="scientific">Iningainema tapete BLCC-T55</name>
    <dbReference type="NCBI Taxonomy" id="2748662"/>
    <lineage>
        <taxon>Bacteria</taxon>
        <taxon>Bacillati</taxon>
        <taxon>Cyanobacteriota</taxon>
        <taxon>Cyanophyceae</taxon>
        <taxon>Nostocales</taxon>
        <taxon>Scytonemataceae</taxon>
        <taxon>Iningainema tapete</taxon>
    </lineage>
</organism>
<dbReference type="AlphaFoldDB" id="A0A8J7CGM9"/>
<proteinExistence type="predicted"/>
<dbReference type="Gene3D" id="3.40.630.30">
    <property type="match status" value="1"/>
</dbReference>
<dbReference type="Pfam" id="PF13508">
    <property type="entry name" value="Acetyltransf_7"/>
    <property type="match status" value="1"/>
</dbReference>
<dbReference type="GO" id="GO:0005737">
    <property type="term" value="C:cytoplasm"/>
    <property type="evidence" value="ECO:0007669"/>
    <property type="project" value="TreeGrafter"/>
</dbReference>
<dbReference type="PANTHER" id="PTHR43626:SF4">
    <property type="entry name" value="GCN5-RELATED N-ACETYLTRANSFERASE 2, CHLOROPLASTIC"/>
    <property type="match status" value="1"/>
</dbReference>
<evidence type="ECO:0000313" key="5">
    <source>
        <dbReference type="Proteomes" id="UP000629098"/>
    </source>
</evidence>
<dbReference type="EMBL" id="JACXAE010000098">
    <property type="protein sequence ID" value="MBD2776580.1"/>
    <property type="molecule type" value="Genomic_DNA"/>
</dbReference>
<dbReference type="PROSITE" id="PS51186">
    <property type="entry name" value="GNAT"/>
    <property type="match status" value="1"/>
</dbReference>
<name>A0A8J7CGM9_9CYAN</name>
<evidence type="ECO:0000259" key="3">
    <source>
        <dbReference type="PROSITE" id="PS51186"/>
    </source>
</evidence>
<reference evidence="4" key="1">
    <citation type="submission" date="2020-09" db="EMBL/GenBank/DDBJ databases">
        <title>Iningainema tapete sp. nov. (Scytonemataceae, Cyanobacteria) from greenhouses in central Florida (USA) produces two types of nodularin with biosynthetic potential for microcystin-LR and anabaenopeptins.</title>
        <authorList>
            <person name="Berthold D.E."/>
            <person name="Lefler F.W."/>
            <person name="Huang I.-S."/>
            <person name="Abdulla H."/>
            <person name="Zimba P.V."/>
            <person name="Laughinghouse H.D. IV."/>
        </authorList>
    </citation>
    <scope>NUCLEOTIDE SEQUENCE</scope>
    <source>
        <strain evidence="4">BLCCT55</strain>
    </source>
</reference>
<dbReference type="CDD" id="cd04301">
    <property type="entry name" value="NAT_SF"/>
    <property type="match status" value="1"/>
</dbReference>
<keyword evidence="1" id="KW-0808">Transferase</keyword>
<dbReference type="SUPFAM" id="SSF55729">
    <property type="entry name" value="Acyl-CoA N-acyltransferases (Nat)"/>
    <property type="match status" value="1"/>
</dbReference>
<sequence>MLKVTYKTNLENVDWTEMKATLQADAFDNGRSPKQLKDSFENSYATCIAYIDNQIIGTARVLSDGICNAYVVDVWTLSNYRRQGIGRTIMQILLEKLKGQHVYLFTNDVPEFYKKIGFTEQPIGMSQVVGRWLVNK</sequence>
<keyword evidence="5" id="KW-1185">Reference proteome</keyword>
<protein>
    <submittedName>
        <fullName evidence="4">GNAT family N-acetyltransferase</fullName>
    </submittedName>
</protein>
<accession>A0A8J7CGM9</accession>
<gene>
    <name evidence="4" type="ORF">ICL16_32140</name>
</gene>
<dbReference type="GO" id="GO:0008080">
    <property type="term" value="F:N-acetyltransferase activity"/>
    <property type="evidence" value="ECO:0007669"/>
    <property type="project" value="InterPro"/>
</dbReference>
<dbReference type="InterPro" id="IPR016181">
    <property type="entry name" value="Acyl_CoA_acyltransferase"/>
</dbReference>
<evidence type="ECO:0000256" key="1">
    <source>
        <dbReference type="ARBA" id="ARBA00022679"/>
    </source>
</evidence>
<evidence type="ECO:0000256" key="2">
    <source>
        <dbReference type="ARBA" id="ARBA00023315"/>
    </source>
</evidence>